<feature type="compositionally biased region" description="Basic residues" evidence="1">
    <location>
        <begin position="45"/>
        <end position="60"/>
    </location>
</feature>
<keyword evidence="3" id="KW-1185">Reference proteome</keyword>
<dbReference type="EMBL" id="CP025958">
    <property type="protein sequence ID" value="AWM40484.1"/>
    <property type="molecule type" value="Genomic_DNA"/>
</dbReference>
<protein>
    <submittedName>
        <fullName evidence="2">Uncharacterized protein</fullName>
    </submittedName>
</protein>
<dbReference type="Proteomes" id="UP000245802">
    <property type="component" value="Chromosome"/>
</dbReference>
<evidence type="ECO:0000313" key="3">
    <source>
        <dbReference type="Proteomes" id="UP000245802"/>
    </source>
</evidence>
<organism evidence="2 3">
    <name type="scientific">Gemmata obscuriglobus</name>
    <dbReference type="NCBI Taxonomy" id="114"/>
    <lineage>
        <taxon>Bacteria</taxon>
        <taxon>Pseudomonadati</taxon>
        <taxon>Planctomycetota</taxon>
        <taxon>Planctomycetia</taxon>
        <taxon>Gemmatales</taxon>
        <taxon>Gemmataceae</taxon>
        <taxon>Gemmata</taxon>
    </lineage>
</organism>
<proteinExistence type="predicted"/>
<sequence length="80" mass="8645">MEVSGACPGPWIAVPVETWAGLGAWSVGPMAEWHKEPARGANLGRYRKATRGPKKPKPPRTRFPGAKHVATSRLLGTEQT</sequence>
<accession>A0A2Z3HFD1</accession>
<dbReference type="KEGG" id="gog:C1280_28195"/>
<evidence type="ECO:0000313" key="2">
    <source>
        <dbReference type="EMBL" id="AWM40484.1"/>
    </source>
</evidence>
<reference evidence="2 3" key="1">
    <citation type="submission" date="2018-01" db="EMBL/GenBank/DDBJ databases">
        <title>G. obscuriglobus.</title>
        <authorList>
            <person name="Franke J."/>
            <person name="Blomberg W."/>
            <person name="Selmecki A."/>
        </authorList>
    </citation>
    <scope>NUCLEOTIDE SEQUENCE [LARGE SCALE GENOMIC DNA]</scope>
    <source>
        <strain evidence="2 3">DSM 5831</strain>
    </source>
</reference>
<dbReference type="AlphaFoldDB" id="A0A2Z3HFD1"/>
<gene>
    <name evidence="2" type="ORF">C1280_28195</name>
</gene>
<evidence type="ECO:0000256" key="1">
    <source>
        <dbReference type="SAM" id="MobiDB-lite"/>
    </source>
</evidence>
<feature type="region of interest" description="Disordered" evidence="1">
    <location>
        <begin position="36"/>
        <end position="80"/>
    </location>
</feature>
<name>A0A2Z3HFD1_9BACT</name>